<dbReference type="AlphaFoldDB" id="A0A5B9Q4M9"/>
<name>A0A5B9Q4M9_9BACT</name>
<reference evidence="1 2" key="1">
    <citation type="submission" date="2019-08" db="EMBL/GenBank/DDBJ databases">
        <title>Deep-cultivation of Planctomycetes and their phenomic and genomic characterization uncovers novel biology.</title>
        <authorList>
            <person name="Wiegand S."/>
            <person name="Jogler M."/>
            <person name="Boedeker C."/>
            <person name="Pinto D."/>
            <person name="Vollmers J."/>
            <person name="Rivas-Marin E."/>
            <person name="Kohn T."/>
            <person name="Peeters S.H."/>
            <person name="Heuer A."/>
            <person name="Rast P."/>
            <person name="Oberbeckmann S."/>
            <person name="Bunk B."/>
            <person name="Jeske O."/>
            <person name="Meyerdierks A."/>
            <person name="Storesund J.E."/>
            <person name="Kallscheuer N."/>
            <person name="Luecker S."/>
            <person name="Lage O.M."/>
            <person name="Pohl T."/>
            <person name="Merkel B.J."/>
            <person name="Hornburger P."/>
            <person name="Mueller R.-W."/>
            <person name="Bruemmer F."/>
            <person name="Labrenz M."/>
            <person name="Spormann A.M."/>
            <person name="Op den Camp H."/>
            <person name="Overmann J."/>
            <person name="Amann R."/>
            <person name="Jetten M.S.M."/>
            <person name="Mascher T."/>
            <person name="Medema M.H."/>
            <person name="Devos D.P."/>
            <person name="Kaster A.-K."/>
            <person name="Ovreas L."/>
            <person name="Rohde M."/>
            <person name="Galperin M.Y."/>
            <person name="Jogler C."/>
        </authorList>
    </citation>
    <scope>NUCLEOTIDE SEQUENCE [LARGE SCALE GENOMIC DNA]</scope>
    <source>
        <strain evidence="1 2">Pr1d</strain>
    </source>
</reference>
<evidence type="ECO:0000313" key="1">
    <source>
        <dbReference type="EMBL" id="QEG33927.1"/>
    </source>
</evidence>
<sequence>MCTYFAISTILLLGFFNSCLAEQFILNGNKRPDWLSSEGLVMAGSWEPLPFRVRRDASSGYFPTDEQKSFWELGQSLEMIQWLKALGVNSIIMHCCNGGELELEADLMTDTTLFAEQCHQEGIHADAYSFGGVMLPKSLLKENPGAKEVIMLTQARTP</sequence>
<dbReference type="Proteomes" id="UP000323917">
    <property type="component" value="Chromosome"/>
</dbReference>
<dbReference type="EMBL" id="CP042913">
    <property type="protein sequence ID" value="QEG33927.1"/>
    <property type="molecule type" value="Genomic_DNA"/>
</dbReference>
<keyword evidence="2" id="KW-1185">Reference proteome</keyword>
<protein>
    <submittedName>
        <fullName evidence="1">Uncharacterized protein</fullName>
    </submittedName>
</protein>
<accession>A0A5B9Q4M9</accession>
<evidence type="ECO:0000313" key="2">
    <source>
        <dbReference type="Proteomes" id="UP000323917"/>
    </source>
</evidence>
<organism evidence="1 2">
    <name type="scientific">Bythopirellula goksoeyrii</name>
    <dbReference type="NCBI Taxonomy" id="1400387"/>
    <lineage>
        <taxon>Bacteria</taxon>
        <taxon>Pseudomonadati</taxon>
        <taxon>Planctomycetota</taxon>
        <taxon>Planctomycetia</taxon>
        <taxon>Pirellulales</taxon>
        <taxon>Lacipirellulaceae</taxon>
        <taxon>Bythopirellula</taxon>
    </lineage>
</organism>
<dbReference type="OrthoDB" id="107551at2"/>
<proteinExistence type="predicted"/>
<dbReference type="RefSeq" id="WP_148072636.1">
    <property type="nucleotide sequence ID" value="NZ_CP042913.1"/>
</dbReference>
<dbReference type="KEGG" id="bgok:Pr1d_11980"/>
<gene>
    <name evidence="1" type="ORF">Pr1d_11980</name>
</gene>